<dbReference type="InterPro" id="IPR042118">
    <property type="entry name" value="QueA_dom1"/>
</dbReference>
<keyword evidence="7" id="KW-1185">Reference proteome</keyword>
<evidence type="ECO:0000313" key="7">
    <source>
        <dbReference type="Proteomes" id="UP000249746"/>
    </source>
</evidence>
<comment type="subunit">
    <text evidence="5">Monomer.</text>
</comment>
<dbReference type="Gene3D" id="2.40.10.240">
    <property type="entry name" value="QueA-like"/>
    <property type="match status" value="1"/>
</dbReference>
<evidence type="ECO:0000256" key="3">
    <source>
        <dbReference type="ARBA" id="ARBA00022691"/>
    </source>
</evidence>
<dbReference type="PANTHER" id="PTHR30307">
    <property type="entry name" value="S-ADENOSYLMETHIONINE:TRNA RIBOSYLTRANSFERASE-ISOMERASE"/>
    <property type="match status" value="1"/>
</dbReference>
<dbReference type="GO" id="GO:0051075">
    <property type="term" value="F:S-adenosylmethionine:tRNA ribosyltransferase-isomerase activity"/>
    <property type="evidence" value="ECO:0007669"/>
    <property type="project" value="UniProtKB-EC"/>
</dbReference>
<keyword evidence="6" id="KW-0413">Isomerase</keyword>
<dbReference type="InterPro" id="IPR003699">
    <property type="entry name" value="QueA"/>
</dbReference>
<evidence type="ECO:0000256" key="4">
    <source>
        <dbReference type="ARBA" id="ARBA00022785"/>
    </source>
</evidence>
<dbReference type="OrthoDB" id="9805933at2"/>
<dbReference type="EC" id="2.4.99.17" evidence="5"/>
<proteinExistence type="inferred from homology"/>
<evidence type="ECO:0000256" key="2">
    <source>
        <dbReference type="ARBA" id="ARBA00022679"/>
    </source>
</evidence>
<dbReference type="GO" id="GO:0005737">
    <property type="term" value="C:cytoplasm"/>
    <property type="evidence" value="ECO:0007669"/>
    <property type="project" value="UniProtKB-SubCell"/>
</dbReference>
<dbReference type="PANTHER" id="PTHR30307:SF0">
    <property type="entry name" value="S-ADENOSYLMETHIONINE:TRNA RIBOSYLTRANSFERASE-ISOMERASE"/>
    <property type="match status" value="1"/>
</dbReference>
<evidence type="ECO:0000256" key="1">
    <source>
        <dbReference type="ARBA" id="ARBA00022490"/>
    </source>
</evidence>
<keyword evidence="4 5" id="KW-0671">Queuosine biosynthesis</keyword>
<evidence type="ECO:0000313" key="6">
    <source>
        <dbReference type="EMBL" id="PZT48670.1"/>
    </source>
</evidence>
<comment type="pathway">
    <text evidence="5">tRNA modification; tRNA-queuosine biosynthesis.</text>
</comment>
<dbReference type="NCBIfam" id="NF001140">
    <property type="entry name" value="PRK00147.1"/>
    <property type="match status" value="1"/>
</dbReference>
<dbReference type="Pfam" id="PF02547">
    <property type="entry name" value="Queuosine_synth"/>
    <property type="match status" value="1"/>
</dbReference>
<gene>
    <name evidence="5" type="primary">queA</name>
    <name evidence="6" type="ORF">B6S12_02180</name>
</gene>
<dbReference type="SUPFAM" id="SSF111337">
    <property type="entry name" value="QueA-like"/>
    <property type="match status" value="1"/>
</dbReference>
<dbReference type="HAMAP" id="MF_00113">
    <property type="entry name" value="QueA"/>
    <property type="match status" value="1"/>
</dbReference>
<dbReference type="NCBIfam" id="TIGR00113">
    <property type="entry name" value="queA"/>
    <property type="match status" value="1"/>
</dbReference>
<accession>A0A2W6NIH0</accession>
<keyword evidence="1 5" id="KW-0963">Cytoplasm</keyword>
<comment type="catalytic activity">
    <reaction evidence="5">
        <text>7-aminomethyl-7-carbaguanosine(34) in tRNA + S-adenosyl-L-methionine = epoxyqueuosine(34) in tRNA + adenine + L-methionine + 2 H(+)</text>
        <dbReference type="Rhea" id="RHEA:32155"/>
        <dbReference type="Rhea" id="RHEA-COMP:10342"/>
        <dbReference type="Rhea" id="RHEA-COMP:18582"/>
        <dbReference type="ChEBI" id="CHEBI:15378"/>
        <dbReference type="ChEBI" id="CHEBI:16708"/>
        <dbReference type="ChEBI" id="CHEBI:57844"/>
        <dbReference type="ChEBI" id="CHEBI:59789"/>
        <dbReference type="ChEBI" id="CHEBI:82833"/>
        <dbReference type="ChEBI" id="CHEBI:194443"/>
        <dbReference type="EC" id="2.4.99.17"/>
    </reaction>
</comment>
<comment type="caution">
    <text evidence="6">The sequence shown here is derived from an EMBL/GenBank/DDBJ whole genome shotgun (WGS) entry which is preliminary data.</text>
</comment>
<dbReference type="RefSeq" id="WP_111229190.1">
    <property type="nucleotide sequence ID" value="NZ_NBIU01000004.1"/>
</dbReference>
<dbReference type="Proteomes" id="UP000249746">
    <property type="component" value="Unassembled WGS sequence"/>
</dbReference>
<organism evidence="6 7">
    <name type="scientific">Helicobacter valdiviensis</name>
    <dbReference type="NCBI Taxonomy" id="1458358"/>
    <lineage>
        <taxon>Bacteria</taxon>
        <taxon>Pseudomonadati</taxon>
        <taxon>Campylobacterota</taxon>
        <taxon>Epsilonproteobacteria</taxon>
        <taxon>Campylobacterales</taxon>
        <taxon>Helicobacteraceae</taxon>
        <taxon>Helicobacter</taxon>
    </lineage>
</organism>
<keyword evidence="3 5" id="KW-0949">S-adenosyl-L-methionine</keyword>
<dbReference type="InterPro" id="IPR036100">
    <property type="entry name" value="QueA_sf"/>
</dbReference>
<name>A0A2W6NIH0_9HELI</name>
<comment type="function">
    <text evidence="5">Transfers and isomerizes the ribose moiety from AdoMet to the 7-aminomethyl group of 7-deazaguanine (preQ1-tRNA) to give epoxyqueuosine (oQ-tRNA).</text>
</comment>
<keyword evidence="2 5" id="KW-0808">Transferase</keyword>
<comment type="similarity">
    <text evidence="5">Belongs to the QueA family.</text>
</comment>
<dbReference type="EMBL" id="NBIU01000004">
    <property type="protein sequence ID" value="PZT48670.1"/>
    <property type="molecule type" value="Genomic_DNA"/>
</dbReference>
<sequence length="343" mass="39705">MNELTLSAYDYHLPSHLIASKPLKNKEDSKLLVYNRQDRSIIHSTFLEFAKFLPKNTLIVFNDTKVIPARIYGSKIHENLQEGAKIEGLFHKILGENLYLFQFRGRLKEGNRVDFYGITCKILKDLEMGFKEVGFFKNNKALNLEEFLKFLEEFGHIPLPPYLKREDTKEDREDYQSVFAKNIGAIAAPTASLHFSEESYKYLKENFQTTFVTLHVGAGTFLPVSVENILEHKMHKESYEINKNTQEMLEKAEHITAIGTTATRTIEFYARTKQESGECDLFLHPKNPPLKTHALLTNFHLPKSTLLMLVASFVGLEEMQRIYQEAILKEYRFYSYGDGMLIL</sequence>
<dbReference type="UniPathway" id="UPA00392"/>
<dbReference type="InterPro" id="IPR042119">
    <property type="entry name" value="QueA_dom2"/>
</dbReference>
<comment type="subcellular location">
    <subcellularLocation>
        <location evidence="5">Cytoplasm</location>
    </subcellularLocation>
</comment>
<reference evidence="6 7" key="1">
    <citation type="submission" date="2017-03" db="EMBL/GenBank/DDBJ databases">
        <title>Genomic and clinical evidence uncovers the enterohepatic species Helicobacter valdiviensis as a potential human intestinal pathogen.</title>
        <authorList>
            <person name="Fresia P."/>
            <person name="Jara R."/>
            <person name="Sierra R."/>
            <person name="Ferres I."/>
            <person name="Greif G."/>
            <person name="Iraola G."/>
            <person name="Collado L."/>
        </authorList>
    </citation>
    <scope>NUCLEOTIDE SEQUENCE [LARGE SCALE GENOMIC DNA]</scope>
    <source>
        <strain evidence="6 7">WBE14</strain>
    </source>
</reference>
<evidence type="ECO:0000256" key="5">
    <source>
        <dbReference type="HAMAP-Rule" id="MF_00113"/>
    </source>
</evidence>
<protein>
    <recommendedName>
        <fullName evidence="5">S-adenosylmethionine:tRNA ribosyltransferase-isomerase</fullName>
        <ecNumber evidence="5">2.4.99.17</ecNumber>
    </recommendedName>
    <alternativeName>
        <fullName evidence="5">Queuosine biosynthesis protein QueA</fullName>
    </alternativeName>
</protein>
<dbReference type="GO" id="GO:0008616">
    <property type="term" value="P:tRNA queuosine(34) biosynthetic process"/>
    <property type="evidence" value="ECO:0007669"/>
    <property type="project" value="UniProtKB-UniRule"/>
</dbReference>
<dbReference type="Gene3D" id="3.40.1780.10">
    <property type="entry name" value="QueA-like"/>
    <property type="match status" value="1"/>
</dbReference>
<dbReference type="AlphaFoldDB" id="A0A2W6NIH0"/>